<gene>
    <name evidence="4" type="ORF">NRE15_13325</name>
</gene>
<dbReference type="PANTHER" id="PTHR33392:SF6">
    <property type="entry name" value="POLYISOPRENYL-TEICHOIC ACID--PEPTIDOGLYCAN TEICHOIC ACID TRANSFERASE TAGU"/>
    <property type="match status" value="1"/>
</dbReference>
<evidence type="ECO:0000259" key="3">
    <source>
        <dbReference type="Pfam" id="PF03816"/>
    </source>
</evidence>
<dbReference type="EMBL" id="CP102453">
    <property type="protein sequence ID" value="UUX33847.1"/>
    <property type="molecule type" value="Genomic_DNA"/>
</dbReference>
<keyword evidence="5" id="KW-1185">Reference proteome</keyword>
<reference evidence="4 5" key="1">
    <citation type="submission" date="2022-08" db="EMBL/GenBank/DDBJ databases">
        <title>Aerococcaceae sp. nov isolated from spoiled eye mask.</title>
        <authorList>
            <person name="Zhou G."/>
            <person name="Xie X.-B."/>
            <person name="Shi Q.-S."/>
            <person name="Wang Y.-S."/>
            <person name="Wen X."/>
            <person name="Peng H."/>
            <person name="Yang X.-J."/>
            <person name="Tao H.-B."/>
            <person name="Huang X.-M."/>
        </authorList>
    </citation>
    <scope>NUCLEOTIDE SEQUENCE [LARGE SCALE GENOMIC DNA]</scope>
    <source>
        <strain evidence="5">DM20194951</strain>
    </source>
</reference>
<dbReference type="Pfam" id="PF03816">
    <property type="entry name" value="LytR_cpsA_psr"/>
    <property type="match status" value="1"/>
</dbReference>
<accession>A0ABY5P530</accession>
<dbReference type="RefSeq" id="WP_313793350.1">
    <property type="nucleotide sequence ID" value="NZ_CP102453.1"/>
</dbReference>
<keyword evidence="2" id="KW-0472">Membrane</keyword>
<name>A0ABY5P530_9LACT</name>
<evidence type="ECO:0000256" key="1">
    <source>
        <dbReference type="ARBA" id="ARBA00006068"/>
    </source>
</evidence>
<evidence type="ECO:0000313" key="5">
    <source>
        <dbReference type="Proteomes" id="UP001315967"/>
    </source>
</evidence>
<sequence>MKKPSSVYQNPYLPKREKRGRAFLSKLGWLILIVFIIAIIGFLLFQLQWFRIRNAYESQIMDQSVSISSQSMVAIQNQTPIQILVIGYNQNANQIENHLIQTYAIKPDEEAILAIEFSPDLLIDINDHPSIPMKEALVQSDYADIQSEVETLIDSSIDYFFAINFSTISPLVDYLGGINIAPYETIQINDRMLEANETYVLKGDEVNQFLQRSVNETTIEYLNKEKLVFNGLCDAIFSQNHFFNAPTMIELAGQSIQTNLPINYWRQIFEEGSLVENYSLTTLLFQGITMIENNVTFEIIDENKQVEIQNQVRRFLENE</sequence>
<dbReference type="InterPro" id="IPR004474">
    <property type="entry name" value="LytR_CpsA_psr"/>
</dbReference>
<proteinExistence type="inferred from homology"/>
<dbReference type="Gene3D" id="3.40.630.190">
    <property type="entry name" value="LCP protein"/>
    <property type="match status" value="1"/>
</dbReference>
<dbReference type="PANTHER" id="PTHR33392">
    <property type="entry name" value="POLYISOPRENYL-TEICHOIC ACID--PEPTIDOGLYCAN TEICHOIC ACID TRANSFERASE TAGU"/>
    <property type="match status" value="1"/>
</dbReference>
<evidence type="ECO:0000313" key="4">
    <source>
        <dbReference type="EMBL" id="UUX33847.1"/>
    </source>
</evidence>
<evidence type="ECO:0000256" key="2">
    <source>
        <dbReference type="SAM" id="Phobius"/>
    </source>
</evidence>
<dbReference type="Proteomes" id="UP001315967">
    <property type="component" value="Chromosome"/>
</dbReference>
<feature type="domain" description="Cell envelope-related transcriptional attenuator" evidence="3">
    <location>
        <begin position="105"/>
        <end position="210"/>
    </location>
</feature>
<protein>
    <submittedName>
        <fullName evidence="4">LCP family protein</fullName>
    </submittedName>
</protein>
<comment type="similarity">
    <text evidence="1">Belongs to the LytR/CpsA/Psr (LCP) family.</text>
</comment>
<dbReference type="InterPro" id="IPR050922">
    <property type="entry name" value="LytR/CpsA/Psr_CW_biosynth"/>
</dbReference>
<organism evidence="4 5">
    <name type="scientific">Fundicoccus culcitae</name>
    <dbReference type="NCBI Taxonomy" id="2969821"/>
    <lineage>
        <taxon>Bacteria</taxon>
        <taxon>Bacillati</taxon>
        <taxon>Bacillota</taxon>
        <taxon>Bacilli</taxon>
        <taxon>Lactobacillales</taxon>
        <taxon>Aerococcaceae</taxon>
        <taxon>Fundicoccus</taxon>
    </lineage>
</organism>
<keyword evidence="2" id="KW-0812">Transmembrane</keyword>
<feature type="transmembrane region" description="Helical" evidence="2">
    <location>
        <begin position="27"/>
        <end position="50"/>
    </location>
</feature>
<keyword evidence="2" id="KW-1133">Transmembrane helix</keyword>